<gene>
    <name evidence="12" type="ORF">POTOM_059409</name>
</gene>
<evidence type="ECO:0000256" key="9">
    <source>
        <dbReference type="SAM" id="MobiDB-lite"/>
    </source>
</evidence>
<comment type="subcellular location">
    <subcellularLocation>
        <location evidence="1">Membrane</location>
        <topology evidence="1">Multi-pass membrane protein</topology>
    </subcellularLocation>
</comment>
<keyword evidence="7 10" id="KW-1133">Transmembrane helix</keyword>
<dbReference type="FunFam" id="3.40.50.300:FF:000337">
    <property type="entry name" value="ABC transporter G family member 22"/>
    <property type="match status" value="1"/>
</dbReference>
<dbReference type="Pfam" id="PF00005">
    <property type="entry name" value="ABC_tran"/>
    <property type="match status" value="1"/>
</dbReference>
<dbReference type="AlphaFoldDB" id="A0A8X7XPZ1"/>
<evidence type="ECO:0000313" key="12">
    <source>
        <dbReference type="EMBL" id="KAG6737878.1"/>
    </source>
</evidence>
<feature type="transmembrane region" description="Helical" evidence="10">
    <location>
        <begin position="534"/>
        <end position="560"/>
    </location>
</feature>
<evidence type="ECO:0000256" key="10">
    <source>
        <dbReference type="SAM" id="Phobius"/>
    </source>
</evidence>
<dbReference type="PROSITE" id="PS50893">
    <property type="entry name" value="ABC_TRANSPORTER_2"/>
    <property type="match status" value="1"/>
</dbReference>
<evidence type="ECO:0000313" key="13">
    <source>
        <dbReference type="Proteomes" id="UP000886885"/>
    </source>
</evidence>
<evidence type="ECO:0000256" key="6">
    <source>
        <dbReference type="ARBA" id="ARBA00022840"/>
    </source>
</evidence>
<dbReference type="GO" id="GO:0016887">
    <property type="term" value="F:ATP hydrolysis activity"/>
    <property type="evidence" value="ECO:0007669"/>
    <property type="project" value="InterPro"/>
</dbReference>
<feature type="transmembrane region" description="Helical" evidence="10">
    <location>
        <begin position="566"/>
        <end position="590"/>
    </location>
</feature>
<dbReference type="SMART" id="SM00382">
    <property type="entry name" value="AAA"/>
    <property type="match status" value="1"/>
</dbReference>
<dbReference type="InterPro" id="IPR003593">
    <property type="entry name" value="AAA+_ATPase"/>
</dbReference>
<evidence type="ECO:0000259" key="11">
    <source>
        <dbReference type="PROSITE" id="PS50893"/>
    </source>
</evidence>
<name>A0A8X7XPZ1_POPTO</name>
<dbReference type="InterPro" id="IPR003439">
    <property type="entry name" value="ABC_transporter-like_ATP-bd"/>
</dbReference>
<dbReference type="OrthoDB" id="245989at2759"/>
<feature type="region of interest" description="Disordered" evidence="9">
    <location>
        <begin position="1"/>
        <end position="29"/>
    </location>
</feature>
<feature type="transmembrane region" description="Helical" evidence="10">
    <location>
        <begin position="461"/>
        <end position="480"/>
    </location>
</feature>
<dbReference type="GO" id="GO:0005524">
    <property type="term" value="F:ATP binding"/>
    <property type="evidence" value="ECO:0007669"/>
    <property type="project" value="UniProtKB-KW"/>
</dbReference>
<reference evidence="12" key="1">
    <citation type="journal article" date="2020" name="bioRxiv">
        <title>Hybrid origin of Populus tomentosa Carr. identified through genome sequencing and phylogenomic analysis.</title>
        <authorList>
            <person name="An X."/>
            <person name="Gao K."/>
            <person name="Chen Z."/>
            <person name="Li J."/>
            <person name="Yang X."/>
            <person name="Yang X."/>
            <person name="Zhou J."/>
            <person name="Guo T."/>
            <person name="Zhao T."/>
            <person name="Huang S."/>
            <person name="Miao D."/>
            <person name="Khan W.U."/>
            <person name="Rao P."/>
            <person name="Ye M."/>
            <person name="Lei B."/>
            <person name="Liao W."/>
            <person name="Wang J."/>
            <person name="Ji L."/>
            <person name="Li Y."/>
            <person name="Guo B."/>
            <person name="Mustafa N.S."/>
            <person name="Li S."/>
            <person name="Yun Q."/>
            <person name="Keller S.R."/>
            <person name="Mao J."/>
            <person name="Zhang R."/>
            <person name="Strauss S.H."/>
        </authorList>
    </citation>
    <scope>NUCLEOTIDE SEQUENCE</scope>
    <source>
        <strain evidence="12">GM15</strain>
        <tissue evidence="12">Leaf</tissue>
    </source>
</reference>
<evidence type="ECO:0000256" key="7">
    <source>
        <dbReference type="ARBA" id="ARBA00022989"/>
    </source>
</evidence>
<feature type="transmembrane region" description="Helical" evidence="10">
    <location>
        <begin position="684"/>
        <end position="705"/>
    </location>
</feature>
<organism evidence="12 13">
    <name type="scientific">Populus tomentosa</name>
    <name type="common">Chinese white poplar</name>
    <dbReference type="NCBI Taxonomy" id="118781"/>
    <lineage>
        <taxon>Eukaryota</taxon>
        <taxon>Viridiplantae</taxon>
        <taxon>Streptophyta</taxon>
        <taxon>Embryophyta</taxon>
        <taxon>Tracheophyta</taxon>
        <taxon>Spermatophyta</taxon>
        <taxon>Magnoliopsida</taxon>
        <taxon>eudicotyledons</taxon>
        <taxon>Gunneridae</taxon>
        <taxon>Pentapetalae</taxon>
        <taxon>rosids</taxon>
        <taxon>fabids</taxon>
        <taxon>Malpighiales</taxon>
        <taxon>Salicaceae</taxon>
        <taxon>Saliceae</taxon>
        <taxon>Populus</taxon>
    </lineage>
</organism>
<comment type="similarity">
    <text evidence="2">Belongs to the ABC transporter superfamily. ABCG family. Eye pigment precursor importer (TC 3.A.1.204) subfamily.</text>
</comment>
<dbReference type="EMBL" id="JAAWWB010000038">
    <property type="protein sequence ID" value="KAG6737878.1"/>
    <property type="molecule type" value="Genomic_DNA"/>
</dbReference>
<keyword evidence="5" id="KW-0547">Nucleotide-binding</keyword>
<evidence type="ECO:0000256" key="3">
    <source>
        <dbReference type="ARBA" id="ARBA00022448"/>
    </source>
</evidence>
<dbReference type="InterPro" id="IPR050352">
    <property type="entry name" value="ABCG_transporters"/>
</dbReference>
<dbReference type="GO" id="GO:0140359">
    <property type="term" value="F:ABC-type transporter activity"/>
    <property type="evidence" value="ECO:0007669"/>
    <property type="project" value="InterPro"/>
</dbReference>
<accession>A0A8X7XPZ1</accession>
<feature type="transmembrane region" description="Helical" evidence="10">
    <location>
        <begin position="602"/>
        <end position="620"/>
    </location>
</feature>
<dbReference type="PANTHER" id="PTHR48041">
    <property type="entry name" value="ABC TRANSPORTER G FAMILY MEMBER 28"/>
    <property type="match status" value="1"/>
</dbReference>
<feature type="domain" description="ABC transporter" evidence="11">
    <location>
        <begin position="57"/>
        <end position="311"/>
    </location>
</feature>
<dbReference type="GO" id="GO:0005886">
    <property type="term" value="C:plasma membrane"/>
    <property type="evidence" value="ECO:0007669"/>
    <property type="project" value="TreeGrafter"/>
</dbReference>
<dbReference type="Proteomes" id="UP000886885">
    <property type="component" value="Chromosome 19D"/>
</dbReference>
<feature type="transmembrane region" description="Helical" evidence="10">
    <location>
        <begin position="492"/>
        <end position="513"/>
    </location>
</feature>
<dbReference type="Pfam" id="PF01061">
    <property type="entry name" value="ABC2_membrane"/>
    <property type="match status" value="1"/>
</dbReference>
<keyword evidence="13" id="KW-1185">Reference proteome</keyword>
<keyword evidence="3" id="KW-0813">Transport</keyword>
<proteinExistence type="inferred from homology"/>
<evidence type="ECO:0000256" key="5">
    <source>
        <dbReference type="ARBA" id="ARBA00022741"/>
    </source>
</evidence>
<comment type="caution">
    <text evidence="12">The sequence shown here is derived from an EMBL/GenBank/DDBJ whole genome shotgun (WGS) entry which is preliminary data.</text>
</comment>
<evidence type="ECO:0000256" key="1">
    <source>
        <dbReference type="ARBA" id="ARBA00004141"/>
    </source>
</evidence>
<dbReference type="PANTHER" id="PTHR48041:SF56">
    <property type="entry name" value="ABC TRANSPORTER G FAMILY MEMBER 25"/>
    <property type="match status" value="1"/>
</dbReference>
<evidence type="ECO:0000256" key="8">
    <source>
        <dbReference type="ARBA" id="ARBA00023136"/>
    </source>
</evidence>
<keyword evidence="6" id="KW-0067">ATP-binding</keyword>
<dbReference type="InterPro" id="IPR013525">
    <property type="entry name" value="ABC2_TM"/>
</dbReference>
<keyword evidence="8 10" id="KW-0472">Membrane</keyword>
<evidence type="ECO:0000256" key="2">
    <source>
        <dbReference type="ARBA" id="ARBA00005814"/>
    </source>
</evidence>
<evidence type="ECO:0000256" key="4">
    <source>
        <dbReference type="ARBA" id="ARBA00022692"/>
    </source>
</evidence>
<sequence>MPMFSTGVETPRRHSPDGPDQSRVCPPPPRDSCDLPSLLLSSCYPITLKFMDVGYRVKFENKNKGSNIKRIFGHGPTVSDQFQERTILNGITGMASPGEILAILGPSGSGKSTLLNALAGRIQANGFTGTVLTNNRKPAKQIMKRIGFVTQDDILYPHLTVRETLVFCSLLRLPKSLSKQDKTLVAESVISELGLTKCGNTIIGNSFIRGISGGERKRVSIAHEMLINPSLLILDEPTSGLDATAAYRLLLTLGTLAQKGKTIVTSMHQPSSRVYQMFDSVLVLSEGRCLYFGKGSEAMTYFESVGYSPSFPMNPADFLLDLANGTSGCNSDFPIQFRAMSMDSFFSSVFWSSVKILVADTALATHDCVCQLDGASELRDHPNVKQSLIASYNTFLAPKVKAACMEDGSVSAKENGFMGSHSSKEHRISSVDRISISSWFNQFSILLQRSLKERKHESFNTLRISQVIMAAVLAGLMWWHSDFRDIQDRLGLLFFMSIFWGVFPSSNSVFVFPQERAIFVKERASGMYTLSSYFMSRIVGDLPMELILPTVFLSVTYWMAGLKPELGAFLLTLLVLLGYVLVSQGLGLALGAAIMDAKQASTIVTITMLAFVLTGGFYVHKLPPCMAWIKYISTTFYAYKLLINAQYGGGKNLSSLLGCSLPHGSDRASCKFVEQDVAGQINPAISVIALIFMFVGYRLLAYLALRRLKA</sequence>
<protein>
    <recommendedName>
        <fullName evidence="11">ABC transporter domain-containing protein</fullName>
    </recommendedName>
</protein>
<keyword evidence="4 10" id="KW-0812">Transmembrane</keyword>